<feature type="region of interest" description="Disordered" evidence="1">
    <location>
        <begin position="1"/>
        <end position="28"/>
    </location>
</feature>
<keyword evidence="2" id="KW-0812">Transmembrane</keyword>
<evidence type="ECO:0000256" key="2">
    <source>
        <dbReference type="SAM" id="Phobius"/>
    </source>
</evidence>
<dbReference type="OrthoDB" id="883183at2"/>
<proteinExistence type="predicted"/>
<feature type="region of interest" description="Disordered" evidence="1">
    <location>
        <begin position="104"/>
        <end position="154"/>
    </location>
</feature>
<dbReference type="RefSeq" id="WP_126694610.1">
    <property type="nucleotide sequence ID" value="NZ_RXOF01000011.1"/>
</dbReference>
<evidence type="ECO:0000313" key="3">
    <source>
        <dbReference type="EMBL" id="RTQ47852.1"/>
    </source>
</evidence>
<keyword evidence="4" id="KW-1185">Reference proteome</keyword>
<feature type="compositionally biased region" description="Low complexity" evidence="1">
    <location>
        <begin position="133"/>
        <end position="142"/>
    </location>
</feature>
<feature type="compositionally biased region" description="Basic and acidic residues" evidence="1">
    <location>
        <begin position="66"/>
        <end position="87"/>
    </location>
</feature>
<protein>
    <recommendedName>
        <fullName evidence="5">YtxH domain-containing protein</fullName>
    </recommendedName>
</protein>
<keyword evidence="2" id="KW-1133">Transmembrane helix</keyword>
<comment type="caution">
    <text evidence="3">The sequence shown here is derived from an EMBL/GenBank/DDBJ whole genome shotgun (WGS) entry which is preliminary data.</text>
</comment>
<feature type="region of interest" description="Disordered" evidence="1">
    <location>
        <begin position="61"/>
        <end position="90"/>
    </location>
</feature>
<keyword evidence="2" id="KW-0472">Membrane</keyword>
<evidence type="ECO:0000256" key="1">
    <source>
        <dbReference type="SAM" id="MobiDB-lite"/>
    </source>
</evidence>
<gene>
    <name evidence="3" type="ORF">EJV47_18205</name>
</gene>
<sequence length="154" mass="15706">MTKKLKFVKAQHPAGAATSAEHSAQPRRRGISNKALIGGALLAVGAGALAILGRRKWPAIKQQAGRLKDQASKTGADLKEQAEKAAADFKGQAEQVVADLKEKATGKAADSNGAASGSKAPVDAKLNDEVAKSTKSSPKATSGFTDEGATGNND</sequence>
<dbReference type="EMBL" id="RXOF01000011">
    <property type="protein sequence ID" value="RTQ47852.1"/>
    <property type="molecule type" value="Genomic_DNA"/>
</dbReference>
<accession>A0A3S0JFD7</accession>
<evidence type="ECO:0000313" key="4">
    <source>
        <dbReference type="Proteomes" id="UP000282184"/>
    </source>
</evidence>
<reference evidence="3 4" key="1">
    <citation type="submission" date="2018-12" db="EMBL/GenBank/DDBJ databases">
        <title>Hymenobacter gummosus sp. nov., isolated from a spring.</title>
        <authorList>
            <person name="Nie L."/>
        </authorList>
    </citation>
    <scope>NUCLEOTIDE SEQUENCE [LARGE SCALE GENOMIC DNA]</scope>
    <source>
        <strain evidence="3 4">KCTC 52166</strain>
    </source>
</reference>
<dbReference type="AlphaFoldDB" id="A0A3S0JFD7"/>
<evidence type="ECO:0008006" key="5">
    <source>
        <dbReference type="Google" id="ProtNLM"/>
    </source>
</evidence>
<feature type="transmembrane region" description="Helical" evidence="2">
    <location>
        <begin position="35"/>
        <end position="53"/>
    </location>
</feature>
<dbReference type="Proteomes" id="UP000282184">
    <property type="component" value="Unassembled WGS sequence"/>
</dbReference>
<organism evidence="3 4">
    <name type="scientific">Hymenobacter gummosus</name>
    <dbReference type="NCBI Taxonomy" id="1776032"/>
    <lineage>
        <taxon>Bacteria</taxon>
        <taxon>Pseudomonadati</taxon>
        <taxon>Bacteroidota</taxon>
        <taxon>Cytophagia</taxon>
        <taxon>Cytophagales</taxon>
        <taxon>Hymenobacteraceae</taxon>
        <taxon>Hymenobacter</taxon>
    </lineage>
</organism>
<name>A0A3S0JFD7_9BACT</name>